<feature type="chain" id="PRO_5040165301" evidence="1">
    <location>
        <begin position="23"/>
        <end position="87"/>
    </location>
</feature>
<reference evidence="2" key="1">
    <citation type="journal article" date="2020" name="Stud. Mycol.">
        <title>101 Dothideomycetes genomes: a test case for predicting lifestyles and emergence of pathogens.</title>
        <authorList>
            <person name="Haridas S."/>
            <person name="Albert R."/>
            <person name="Binder M."/>
            <person name="Bloem J."/>
            <person name="Labutti K."/>
            <person name="Salamov A."/>
            <person name="Andreopoulos B."/>
            <person name="Baker S."/>
            <person name="Barry K."/>
            <person name="Bills G."/>
            <person name="Bluhm B."/>
            <person name="Cannon C."/>
            <person name="Castanera R."/>
            <person name="Culley D."/>
            <person name="Daum C."/>
            <person name="Ezra D."/>
            <person name="Gonzalez J."/>
            <person name="Henrissat B."/>
            <person name="Kuo A."/>
            <person name="Liang C."/>
            <person name="Lipzen A."/>
            <person name="Lutzoni F."/>
            <person name="Magnuson J."/>
            <person name="Mondo S."/>
            <person name="Nolan M."/>
            <person name="Ohm R."/>
            <person name="Pangilinan J."/>
            <person name="Park H.-J."/>
            <person name="Ramirez L."/>
            <person name="Alfaro M."/>
            <person name="Sun H."/>
            <person name="Tritt A."/>
            <person name="Yoshinaga Y."/>
            <person name="Zwiers L.-H."/>
            <person name="Turgeon B."/>
            <person name="Goodwin S."/>
            <person name="Spatafora J."/>
            <person name="Crous P."/>
            <person name="Grigoriev I."/>
        </authorList>
    </citation>
    <scope>NUCLEOTIDE SEQUENCE</scope>
    <source>
        <strain evidence="2">ATCC 74209</strain>
    </source>
</reference>
<dbReference type="EMBL" id="ML993919">
    <property type="protein sequence ID" value="KAF2202919.1"/>
    <property type="molecule type" value="Genomic_DNA"/>
</dbReference>
<dbReference type="AlphaFoldDB" id="A0A9P4JR84"/>
<evidence type="ECO:0000313" key="2">
    <source>
        <dbReference type="EMBL" id="KAF2202919.1"/>
    </source>
</evidence>
<proteinExistence type="predicted"/>
<protein>
    <submittedName>
        <fullName evidence="2">Uncharacterized protein</fullName>
    </submittedName>
</protein>
<feature type="signal peptide" evidence="1">
    <location>
        <begin position="1"/>
        <end position="22"/>
    </location>
</feature>
<sequence length="87" mass="9655">MSSCLRHLSAIISLLFARNSFALTLEINIYSLKNQPIILLKIIPKLRSFSPNQMLDSDRRLGLDEPVSGASNVPVLSSEDKVVVSWS</sequence>
<keyword evidence="3" id="KW-1185">Reference proteome</keyword>
<evidence type="ECO:0000256" key="1">
    <source>
        <dbReference type="SAM" id="SignalP"/>
    </source>
</evidence>
<organism evidence="2 3">
    <name type="scientific">Delitschia confertaspora ATCC 74209</name>
    <dbReference type="NCBI Taxonomy" id="1513339"/>
    <lineage>
        <taxon>Eukaryota</taxon>
        <taxon>Fungi</taxon>
        <taxon>Dikarya</taxon>
        <taxon>Ascomycota</taxon>
        <taxon>Pezizomycotina</taxon>
        <taxon>Dothideomycetes</taxon>
        <taxon>Pleosporomycetidae</taxon>
        <taxon>Pleosporales</taxon>
        <taxon>Delitschiaceae</taxon>
        <taxon>Delitschia</taxon>
    </lineage>
</organism>
<accession>A0A9P4JR84</accession>
<keyword evidence="1" id="KW-0732">Signal</keyword>
<comment type="caution">
    <text evidence="2">The sequence shown here is derived from an EMBL/GenBank/DDBJ whole genome shotgun (WGS) entry which is preliminary data.</text>
</comment>
<dbReference type="Proteomes" id="UP000799536">
    <property type="component" value="Unassembled WGS sequence"/>
</dbReference>
<name>A0A9P4JR84_9PLEO</name>
<evidence type="ECO:0000313" key="3">
    <source>
        <dbReference type="Proteomes" id="UP000799536"/>
    </source>
</evidence>
<gene>
    <name evidence="2" type="ORF">GQ43DRAFT_439284</name>
</gene>